<dbReference type="Proteomes" id="UP001159363">
    <property type="component" value="Chromosome 3"/>
</dbReference>
<accession>A0ABQ9I2V8</accession>
<evidence type="ECO:0000256" key="1">
    <source>
        <dbReference type="SAM" id="MobiDB-lite"/>
    </source>
</evidence>
<evidence type="ECO:0000313" key="3">
    <source>
        <dbReference type="Proteomes" id="UP001159363"/>
    </source>
</evidence>
<sequence>MRKSGVTRPDIEPGSPWWEASRLTAQKPLWRTQCVGQTFTPAGPAILQKGETFPALTLEAAWSVDAQLVAQLLLALVYVCEQRNTKPRDGIPLTPSTSVSARLALTLRNTEAECSALVQSFGHLPSDLKIDDIWRDEGRSISQFAGERIYEPVSQKGPVKPGGQAQVPGLMHEPPLLQLTAQIAGTSHVLMSRHASGEHHSLPEHKLGGTLKCSSGVAVRLLASHLGDPCSIPRGTAFGFLHERTVPDDATAFNMKFLRADECEVGESGATPECTGERNRRPQRKPVDKGHRQAQFPHTKIRELPCQVSNLVHLGGRQVVRPLNHRDSSETKAMM</sequence>
<proteinExistence type="predicted"/>
<protein>
    <submittedName>
        <fullName evidence="2">Uncharacterized protein</fullName>
    </submittedName>
</protein>
<feature type="compositionally biased region" description="Basic and acidic residues" evidence="1">
    <location>
        <begin position="275"/>
        <end position="291"/>
    </location>
</feature>
<comment type="caution">
    <text evidence="2">The sequence shown here is derived from an EMBL/GenBank/DDBJ whole genome shotgun (WGS) entry which is preliminary data.</text>
</comment>
<name>A0ABQ9I2V8_9NEOP</name>
<feature type="region of interest" description="Disordered" evidence="1">
    <location>
        <begin position="267"/>
        <end position="296"/>
    </location>
</feature>
<evidence type="ECO:0000313" key="2">
    <source>
        <dbReference type="EMBL" id="KAJ8890966.1"/>
    </source>
</evidence>
<reference evidence="2 3" key="1">
    <citation type="submission" date="2023-02" db="EMBL/GenBank/DDBJ databases">
        <title>LHISI_Scaffold_Assembly.</title>
        <authorList>
            <person name="Stuart O.P."/>
            <person name="Cleave R."/>
            <person name="Magrath M.J.L."/>
            <person name="Mikheyev A.S."/>
        </authorList>
    </citation>
    <scope>NUCLEOTIDE SEQUENCE [LARGE SCALE GENOMIC DNA]</scope>
    <source>
        <strain evidence="2">Daus_M_001</strain>
        <tissue evidence="2">Leg muscle</tissue>
    </source>
</reference>
<gene>
    <name evidence="2" type="ORF">PR048_010475</name>
</gene>
<organism evidence="2 3">
    <name type="scientific">Dryococelus australis</name>
    <dbReference type="NCBI Taxonomy" id="614101"/>
    <lineage>
        <taxon>Eukaryota</taxon>
        <taxon>Metazoa</taxon>
        <taxon>Ecdysozoa</taxon>
        <taxon>Arthropoda</taxon>
        <taxon>Hexapoda</taxon>
        <taxon>Insecta</taxon>
        <taxon>Pterygota</taxon>
        <taxon>Neoptera</taxon>
        <taxon>Polyneoptera</taxon>
        <taxon>Phasmatodea</taxon>
        <taxon>Verophasmatodea</taxon>
        <taxon>Anareolatae</taxon>
        <taxon>Phasmatidae</taxon>
        <taxon>Eurycanthinae</taxon>
        <taxon>Dryococelus</taxon>
    </lineage>
</organism>
<keyword evidence="3" id="KW-1185">Reference proteome</keyword>
<dbReference type="EMBL" id="JARBHB010000003">
    <property type="protein sequence ID" value="KAJ8890966.1"/>
    <property type="molecule type" value="Genomic_DNA"/>
</dbReference>